<dbReference type="CDD" id="cd11723">
    <property type="entry name" value="YabN_N_like"/>
    <property type="match status" value="1"/>
</dbReference>
<dbReference type="InterPro" id="IPR014777">
    <property type="entry name" value="4pyrrole_Mease_sub1"/>
</dbReference>
<dbReference type="NCBIfam" id="TIGR00444">
    <property type="entry name" value="mazG"/>
    <property type="match status" value="1"/>
</dbReference>
<accession>A0A939HCE3</accession>
<dbReference type="InterPro" id="IPR048015">
    <property type="entry name" value="NTP-PPase_MazG-like_N"/>
</dbReference>
<comment type="caution">
    <text evidence="3">The sequence shown here is derived from an EMBL/GenBank/DDBJ whole genome shotgun (WGS) entry which is preliminary data.</text>
</comment>
<dbReference type="GO" id="GO:0008168">
    <property type="term" value="F:methyltransferase activity"/>
    <property type="evidence" value="ECO:0007669"/>
    <property type="project" value="InterPro"/>
</dbReference>
<feature type="domain" description="NTP pyrophosphohydrolase MazG-like" evidence="2">
    <location>
        <begin position="248"/>
        <end position="321"/>
    </location>
</feature>
<dbReference type="PANTHER" id="PTHR30522:SF0">
    <property type="entry name" value="NUCLEOSIDE TRIPHOSPHATE PYROPHOSPHOHYDROLASE"/>
    <property type="match status" value="1"/>
</dbReference>
<dbReference type="GO" id="GO:0006203">
    <property type="term" value="P:dGTP catabolic process"/>
    <property type="evidence" value="ECO:0007669"/>
    <property type="project" value="TreeGrafter"/>
</dbReference>
<protein>
    <submittedName>
        <fullName evidence="3">Nucleoside triphosphate pyrophosphohydrolase</fullName>
        <ecNumber evidence="3">3.6.1.9</ecNumber>
    </submittedName>
</protein>
<name>A0A939HCE3_9CLOT</name>
<reference evidence="3" key="1">
    <citation type="submission" date="2021-03" db="EMBL/GenBank/DDBJ databases">
        <title>Proteiniclasticum marinus sp. nov., isolated from tidal flat sediment.</title>
        <authorList>
            <person name="Namirimu T."/>
            <person name="Yang J.-A."/>
            <person name="Yang S.-H."/>
            <person name="Kim Y.-J."/>
            <person name="Kwon K.K."/>
        </authorList>
    </citation>
    <scope>NUCLEOTIDE SEQUENCE</scope>
    <source>
        <strain evidence="3">SCR006</strain>
    </source>
</reference>
<dbReference type="InterPro" id="IPR035013">
    <property type="entry name" value="YabN_N"/>
</dbReference>
<dbReference type="InterPro" id="IPR004518">
    <property type="entry name" value="MazG-like_dom"/>
</dbReference>
<dbReference type="GO" id="GO:0046052">
    <property type="term" value="P:UTP catabolic process"/>
    <property type="evidence" value="ECO:0007669"/>
    <property type="project" value="TreeGrafter"/>
</dbReference>
<dbReference type="InterPro" id="IPR048011">
    <property type="entry name" value="NTP-PPase_MazG-like_C"/>
</dbReference>
<dbReference type="GO" id="GO:0046081">
    <property type="term" value="P:dUTP catabolic process"/>
    <property type="evidence" value="ECO:0007669"/>
    <property type="project" value="TreeGrafter"/>
</dbReference>
<dbReference type="GO" id="GO:0046047">
    <property type="term" value="P:TTP catabolic process"/>
    <property type="evidence" value="ECO:0007669"/>
    <property type="project" value="TreeGrafter"/>
</dbReference>
<dbReference type="Pfam" id="PF00590">
    <property type="entry name" value="TP_methylase"/>
    <property type="match status" value="1"/>
</dbReference>
<evidence type="ECO:0000313" key="4">
    <source>
        <dbReference type="Proteomes" id="UP000664218"/>
    </source>
</evidence>
<dbReference type="CDD" id="cd11529">
    <property type="entry name" value="NTP-PPase_MazG_Cterm"/>
    <property type="match status" value="1"/>
</dbReference>
<dbReference type="Gene3D" id="1.10.287.1080">
    <property type="entry name" value="MazG-like"/>
    <property type="match status" value="2"/>
</dbReference>
<dbReference type="Pfam" id="PF03819">
    <property type="entry name" value="MazG"/>
    <property type="match status" value="2"/>
</dbReference>
<feature type="domain" description="Tetrapyrrole methylase" evidence="1">
    <location>
        <begin position="1"/>
        <end position="202"/>
    </location>
</feature>
<dbReference type="Proteomes" id="UP000664218">
    <property type="component" value="Unassembled WGS sequence"/>
</dbReference>
<keyword evidence="3" id="KW-0378">Hydrolase</keyword>
<dbReference type="EC" id="3.6.1.9" evidence="3"/>
<evidence type="ECO:0000259" key="1">
    <source>
        <dbReference type="Pfam" id="PF00590"/>
    </source>
</evidence>
<dbReference type="EMBL" id="JAFNJU010000005">
    <property type="protein sequence ID" value="MBO1265010.1"/>
    <property type="molecule type" value="Genomic_DNA"/>
</dbReference>
<proteinExistence type="predicted"/>
<evidence type="ECO:0000313" key="3">
    <source>
        <dbReference type="EMBL" id="MBO1265010.1"/>
    </source>
</evidence>
<dbReference type="InterPro" id="IPR011551">
    <property type="entry name" value="NTP_PyrPHydrolase_MazG"/>
</dbReference>
<dbReference type="Gene3D" id="3.40.1010.10">
    <property type="entry name" value="Cobalt-precorrin-4 Transmethylase, Domain 1"/>
    <property type="match status" value="1"/>
</dbReference>
<dbReference type="RefSeq" id="WP_207599529.1">
    <property type="nucleotide sequence ID" value="NZ_JAFNJU010000005.1"/>
</dbReference>
<dbReference type="GO" id="GO:0047429">
    <property type="term" value="F:nucleoside triphosphate diphosphatase activity"/>
    <property type="evidence" value="ECO:0007669"/>
    <property type="project" value="UniProtKB-EC"/>
</dbReference>
<dbReference type="PIRSF" id="PIRSF002845">
    <property type="entry name" value="Ttrprl_mtas_MazG"/>
    <property type="match status" value="1"/>
</dbReference>
<dbReference type="InterPro" id="IPR035996">
    <property type="entry name" value="4pyrrol_Methylase_sf"/>
</dbReference>
<keyword evidence="4" id="KW-1185">Reference proteome</keyword>
<dbReference type="GO" id="GO:0046076">
    <property type="term" value="P:dTTP catabolic process"/>
    <property type="evidence" value="ECO:0007669"/>
    <property type="project" value="TreeGrafter"/>
</dbReference>
<dbReference type="GO" id="GO:0046061">
    <property type="term" value="P:dATP catabolic process"/>
    <property type="evidence" value="ECO:0007669"/>
    <property type="project" value="TreeGrafter"/>
</dbReference>
<feature type="domain" description="NTP pyrophosphohydrolase MazG-like" evidence="2">
    <location>
        <begin position="388"/>
        <end position="446"/>
    </location>
</feature>
<dbReference type="NCBIfam" id="NF007113">
    <property type="entry name" value="PRK09562.1"/>
    <property type="match status" value="1"/>
</dbReference>
<dbReference type="FunFam" id="1.10.287.1080:FF:000003">
    <property type="entry name" value="Nucleoside triphosphate pyrophosphohydrolase"/>
    <property type="match status" value="1"/>
</dbReference>
<dbReference type="AlphaFoldDB" id="A0A939HCE3"/>
<dbReference type="CDD" id="cd11528">
    <property type="entry name" value="NTP-PPase_MazG_Nterm"/>
    <property type="match status" value="1"/>
</dbReference>
<evidence type="ECO:0000259" key="2">
    <source>
        <dbReference type="Pfam" id="PF03819"/>
    </source>
</evidence>
<dbReference type="SUPFAM" id="SSF101386">
    <property type="entry name" value="all-alpha NTP pyrophosphatases"/>
    <property type="match status" value="2"/>
</dbReference>
<dbReference type="PANTHER" id="PTHR30522">
    <property type="entry name" value="NUCLEOSIDE TRIPHOSPHATE PYROPHOSPHOHYDROLASE"/>
    <property type="match status" value="1"/>
</dbReference>
<dbReference type="InterPro" id="IPR000878">
    <property type="entry name" value="4pyrrol_Mease"/>
</dbReference>
<dbReference type="InterPro" id="IPR024180">
    <property type="entry name" value="Tetrapyrrole_Mease/MazG_pred"/>
</dbReference>
<gene>
    <name evidence="3" type="primary">mazG</name>
    <name evidence="3" type="ORF">J3A84_08215</name>
</gene>
<dbReference type="SUPFAM" id="SSF53790">
    <property type="entry name" value="Tetrapyrrole methylase"/>
    <property type="match status" value="1"/>
</dbReference>
<dbReference type="GO" id="GO:0006950">
    <property type="term" value="P:response to stress"/>
    <property type="evidence" value="ECO:0007669"/>
    <property type="project" value="UniProtKB-ARBA"/>
</dbReference>
<sequence length="481" mass="55556">MIHIVGLGPGNIDALTLGAVKLLGEYPLYLRTEKHPTVAYLKEKGIAFETFDFLYEKAERFEDVYEGIKERILNLAEKEELIYAVPGHPLVAEKSVVLILEACREAGISYKIHPSVSFVDTMLEALEIDPIEGMRIVDALTIEEETPDFSKGTIITQVFSPYIAGRVKIALGQYMDDENEIIYVRAAGTDEEVLRRIPLYELDRQKDVDDLTSVYVPPLKGRYDFYSFMRIVESLRDRENGCPWDREQTHESLRRYLIEESYEALEAVDLKDYDALAEELGDVLLQILLHSTIGKEGGEFTVHDVIRIVSEKMVYRHPHVFNKEKDLTADEVLVQWEELKKKEKKEESLSDSLNGISKYYPSLSRAEKIQKKARKYGFDWDEISYVFKKVEEEIEEIKEAMAEEDSEKVGKELGDLLFSVVNLSRFLEADPELSLNRTSDKFIDRIRRMEAFLSAEGLTFKDLPLEKLDKYWEMAKKEENN</sequence>
<organism evidence="3 4">
    <name type="scientific">Proteiniclasticum aestuarii</name>
    <dbReference type="NCBI Taxonomy" id="2817862"/>
    <lineage>
        <taxon>Bacteria</taxon>
        <taxon>Bacillati</taxon>
        <taxon>Bacillota</taxon>
        <taxon>Clostridia</taxon>
        <taxon>Eubacteriales</taxon>
        <taxon>Clostridiaceae</taxon>
        <taxon>Proteiniclasticum</taxon>
    </lineage>
</organism>
<dbReference type="FunFam" id="1.10.287.1080:FF:000001">
    <property type="entry name" value="Nucleoside triphosphate pyrophosphohydrolase"/>
    <property type="match status" value="1"/>
</dbReference>